<evidence type="ECO:0000313" key="1">
    <source>
        <dbReference type="EMBL" id="JAD26678.1"/>
    </source>
</evidence>
<dbReference type="AlphaFoldDB" id="A0A0A8YM84"/>
<protein>
    <submittedName>
        <fullName evidence="1">Uncharacterized protein</fullName>
    </submittedName>
</protein>
<organism evidence="1">
    <name type="scientific">Arundo donax</name>
    <name type="common">Giant reed</name>
    <name type="synonym">Donax arundinaceus</name>
    <dbReference type="NCBI Taxonomy" id="35708"/>
    <lineage>
        <taxon>Eukaryota</taxon>
        <taxon>Viridiplantae</taxon>
        <taxon>Streptophyta</taxon>
        <taxon>Embryophyta</taxon>
        <taxon>Tracheophyta</taxon>
        <taxon>Spermatophyta</taxon>
        <taxon>Magnoliopsida</taxon>
        <taxon>Liliopsida</taxon>
        <taxon>Poales</taxon>
        <taxon>Poaceae</taxon>
        <taxon>PACMAD clade</taxon>
        <taxon>Arundinoideae</taxon>
        <taxon>Arundineae</taxon>
        <taxon>Arundo</taxon>
    </lineage>
</organism>
<reference evidence="1" key="1">
    <citation type="submission" date="2014-09" db="EMBL/GenBank/DDBJ databases">
        <authorList>
            <person name="Magalhaes I.L.F."/>
            <person name="Oliveira U."/>
            <person name="Santos F.R."/>
            <person name="Vidigal T.H.D.A."/>
            <person name="Brescovit A.D."/>
            <person name="Santos A.J."/>
        </authorList>
    </citation>
    <scope>NUCLEOTIDE SEQUENCE</scope>
    <source>
        <tissue evidence="1">Shoot tissue taken approximately 20 cm above the soil surface</tissue>
    </source>
</reference>
<name>A0A0A8YM84_ARUDO</name>
<dbReference type="EMBL" id="GBRH01271217">
    <property type="protein sequence ID" value="JAD26678.1"/>
    <property type="molecule type" value="Transcribed_RNA"/>
</dbReference>
<sequence>METCSELTISKRITPQKFPGKQFISNRVNALKGK</sequence>
<proteinExistence type="predicted"/>
<reference evidence="1" key="2">
    <citation type="journal article" date="2015" name="Data Brief">
        <title>Shoot transcriptome of the giant reed, Arundo donax.</title>
        <authorList>
            <person name="Barrero R.A."/>
            <person name="Guerrero F.D."/>
            <person name="Moolhuijzen P."/>
            <person name="Goolsby J.A."/>
            <person name="Tidwell J."/>
            <person name="Bellgard S.E."/>
            <person name="Bellgard M.I."/>
        </authorList>
    </citation>
    <scope>NUCLEOTIDE SEQUENCE</scope>
    <source>
        <tissue evidence="1">Shoot tissue taken approximately 20 cm above the soil surface</tissue>
    </source>
</reference>
<accession>A0A0A8YM84</accession>